<evidence type="ECO:0000259" key="8">
    <source>
        <dbReference type="PROSITE" id="PS50885"/>
    </source>
</evidence>
<evidence type="ECO:0000313" key="9">
    <source>
        <dbReference type="EMBL" id="KIQ67494.1"/>
    </source>
</evidence>
<keyword evidence="4" id="KW-0807">Transducer</keyword>
<comment type="subcellular location">
    <subcellularLocation>
        <location evidence="1">Membrane</location>
    </subcellularLocation>
</comment>
<dbReference type="Pfam" id="PF00015">
    <property type="entry name" value="MCPsignal"/>
    <property type="match status" value="1"/>
</dbReference>
<keyword evidence="5" id="KW-0175">Coiled coil</keyword>
<dbReference type="AlphaFoldDB" id="A0A0D0PYI5"/>
<evidence type="ECO:0000256" key="3">
    <source>
        <dbReference type="ARBA" id="ARBA00029447"/>
    </source>
</evidence>
<gene>
    <name evidence="9" type="ORF">Wenmar_03918</name>
</gene>
<keyword evidence="6" id="KW-1133">Transmembrane helix</keyword>
<dbReference type="PRINTS" id="PR00260">
    <property type="entry name" value="CHEMTRNSDUCR"/>
</dbReference>
<evidence type="ECO:0000256" key="6">
    <source>
        <dbReference type="SAM" id="Phobius"/>
    </source>
</evidence>
<proteinExistence type="inferred from homology"/>
<evidence type="ECO:0000256" key="1">
    <source>
        <dbReference type="ARBA" id="ARBA00004370"/>
    </source>
</evidence>
<feature type="domain" description="HAMP" evidence="8">
    <location>
        <begin position="192"/>
        <end position="245"/>
    </location>
</feature>
<dbReference type="FunFam" id="1.10.287.950:FF:000001">
    <property type="entry name" value="Methyl-accepting chemotaxis sensory transducer"/>
    <property type="match status" value="1"/>
</dbReference>
<dbReference type="SUPFAM" id="SSF58104">
    <property type="entry name" value="Methyl-accepting chemotaxis protein (MCP) signaling domain"/>
    <property type="match status" value="1"/>
</dbReference>
<reference evidence="9 10" key="1">
    <citation type="submission" date="2013-01" db="EMBL/GenBank/DDBJ databases">
        <authorList>
            <person name="Fiebig A."/>
            <person name="Goeker M."/>
            <person name="Klenk H.-P.P."/>
        </authorList>
    </citation>
    <scope>NUCLEOTIDE SEQUENCE [LARGE SCALE GENOMIC DNA]</scope>
    <source>
        <strain evidence="9 10">DSM 24838</strain>
    </source>
</reference>
<dbReference type="PANTHER" id="PTHR43531">
    <property type="entry name" value="PROTEIN ICFG"/>
    <property type="match status" value="1"/>
</dbReference>
<dbReference type="PROSITE" id="PS50885">
    <property type="entry name" value="HAMP"/>
    <property type="match status" value="2"/>
</dbReference>
<dbReference type="Gene3D" id="6.10.340.10">
    <property type="match status" value="1"/>
</dbReference>
<dbReference type="GO" id="GO:0007165">
    <property type="term" value="P:signal transduction"/>
    <property type="evidence" value="ECO:0007669"/>
    <property type="project" value="UniProtKB-KW"/>
</dbReference>
<dbReference type="SUPFAM" id="SSF158472">
    <property type="entry name" value="HAMP domain-like"/>
    <property type="match status" value="1"/>
</dbReference>
<keyword evidence="2" id="KW-0145">Chemotaxis</keyword>
<dbReference type="Gene3D" id="1.10.287.950">
    <property type="entry name" value="Methyl-accepting chemotaxis protein"/>
    <property type="match status" value="1"/>
</dbReference>
<dbReference type="eggNOG" id="COG0840">
    <property type="taxonomic scope" value="Bacteria"/>
</dbReference>
<dbReference type="Proteomes" id="UP000035100">
    <property type="component" value="Unassembled WGS sequence"/>
</dbReference>
<keyword evidence="6" id="KW-0472">Membrane</keyword>
<evidence type="ECO:0000256" key="5">
    <source>
        <dbReference type="SAM" id="Coils"/>
    </source>
</evidence>
<dbReference type="InterPro" id="IPR004090">
    <property type="entry name" value="Chemotax_Me-accpt_rcpt"/>
</dbReference>
<feature type="domain" description="HAMP" evidence="8">
    <location>
        <begin position="261"/>
        <end position="307"/>
    </location>
</feature>
<comment type="similarity">
    <text evidence="3">Belongs to the methyl-accepting chemotaxis (MCP) protein family.</text>
</comment>
<feature type="coiled-coil region" evidence="5">
    <location>
        <begin position="331"/>
        <end position="361"/>
    </location>
</feature>
<dbReference type="InterPro" id="IPR003660">
    <property type="entry name" value="HAMP_dom"/>
</dbReference>
<comment type="caution">
    <text evidence="9">The sequence shown here is derived from an EMBL/GenBank/DDBJ whole genome shotgun (WGS) entry which is preliminary data.</text>
</comment>
<dbReference type="SMART" id="SM00304">
    <property type="entry name" value="HAMP"/>
    <property type="match status" value="2"/>
</dbReference>
<dbReference type="SMART" id="SM00283">
    <property type="entry name" value="MA"/>
    <property type="match status" value="1"/>
</dbReference>
<feature type="domain" description="Methyl-accepting transducer" evidence="7">
    <location>
        <begin position="312"/>
        <end position="541"/>
    </location>
</feature>
<feature type="transmembrane region" description="Helical" evidence="6">
    <location>
        <begin position="169"/>
        <end position="190"/>
    </location>
</feature>
<sequence>MTASAPARRSASVFVKCMALIAVSILVVALAMAIMASRTARQTAQADLALLARELTGSFATGVGGALRFRKVEDVDAAAARLFERFPHRLAGIVALDIDGAELYRRGAVPEDLSAAAAEAAETSEAVSRDGGLVVALPVRFGESGDVAGTVALLWSDEITHAEIIQKEIFTYIVSISVATLMLGLAAVALRHLLSRPLTDLAGAVDRVAGGDLDRPVGMDGRGDEIGHLARNLDRFRRSLAEGRALEQQSRAAAAEQKSVVDLLGVGLDRLAAGDLRHTLDSPFPATYEALREAYNGTVRTLRDVIRSIVDTTEALRSGADDIAGSTDELSRRTETQAATLEEAAAALEELTASVRSAAENAGEVSQAVDDARGEAGSSLEIVESAVSAMDEIERSSGQISRIIAVIDDIAFQTNLLALNAGVEAARAGDAGRGFAVVASEVRALAQRSSNAAKEIEGLIGQSRDHVNRGVDLVGRTGERLRTIADRVGQIADLVSTIASGTREQATGLGEINVGIGELDRATQQNAAMVVDTTGASHALKSEAAKLSGLVASFRTGDGRTDLGRAA</sequence>
<dbReference type="PROSITE" id="PS50111">
    <property type="entry name" value="CHEMOTAXIS_TRANSDUC_2"/>
    <property type="match status" value="1"/>
</dbReference>
<organism evidence="9 10">
    <name type="scientific">Wenxinia marina DSM 24838</name>
    <dbReference type="NCBI Taxonomy" id="1123501"/>
    <lineage>
        <taxon>Bacteria</taxon>
        <taxon>Pseudomonadati</taxon>
        <taxon>Pseudomonadota</taxon>
        <taxon>Alphaproteobacteria</taxon>
        <taxon>Rhodobacterales</taxon>
        <taxon>Roseobacteraceae</taxon>
        <taxon>Wenxinia</taxon>
    </lineage>
</organism>
<dbReference type="InterPro" id="IPR051310">
    <property type="entry name" value="MCP_chemotaxis"/>
</dbReference>
<evidence type="ECO:0000256" key="2">
    <source>
        <dbReference type="ARBA" id="ARBA00022500"/>
    </source>
</evidence>
<dbReference type="CDD" id="cd11386">
    <property type="entry name" value="MCP_signal"/>
    <property type="match status" value="1"/>
</dbReference>
<feature type="transmembrane region" description="Helical" evidence="6">
    <location>
        <begin position="13"/>
        <end position="35"/>
    </location>
</feature>
<dbReference type="InterPro" id="IPR004089">
    <property type="entry name" value="MCPsignal_dom"/>
</dbReference>
<keyword evidence="10" id="KW-1185">Reference proteome</keyword>
<dbReference type="STRING" id="1123501.Wenmar_03918"/>
<dbReference type="GO" id="GO:0006935">
    <property type="term" value="P:chemotaxis"/>
    <property type="evidence" value="ECO:0007669"/>
    <property type="project" value="UniProtKB-KW"/>
</dbReference>
<dbReference type="PANTHER" id="PTHR43531:SF11">
    <property type="entry name" value="METHYL-ACCEPTING CHEMOTAXIS PROTEIN 3"/>
    <property type="match status" value="1"/>
</dbReference>
<dbReference type="Pfam" id="PF00672">
    <property type="entry name" value="HAMP"/>
    <property type="match status" value="1"/>
</dbReference>
<evidence type="ECO:0000256" key="4">
    <source>
        <dbReference type="PROSITE-ProRule" id="PRU00284"/>
    </source>
</evidence>
<name>A0A0D0PYI5_9RHOB</name>
<keyword evidence="6" id="KW-0812">Transmembrane</keyword>
<protein>
    <submittedName>
        <fullName evidence="9">Methyl-accepting chemotaxis protein</fullName>
    </submittedName>
</protein>
<dbReference type="GO" id="GO:0004888">
    <property type="term" value="F:transmembrane signaling receptor activity"/>
    <property type="evidence" value="ECO:0007669"/>
    <property type="project" value="InterPro"/>
</dbReference>
<dbReference type="PATRIC" id="fig|1123501.6.peg.4049"/>
<dbReference type="EMBL" id="AONG01000022">
    <property type="protein sequence ID" value="KIQ67494.1"/>
    <property type="molecule type" value="Genomic_DNA"/>
</dbReference>
<evidence type="ECO:0000259" key="7">
    <source>
        <dbReference type="PROSITE" id="PS50111"/>
    </source>
</evidence>
<accession>A0A0D0PYI5</accession>
<dbReference type="GO" id="GO:0016020">
    <property type="term" value="C:membrane"/>
    <property type="evidence" value="ECO:0007669"/>
    <property type="project" value="UniProtKB-SubCell"/>
</dbReference>
<dbReference type="CDD" id="cd06225">
    <property type="entry name" value="HAMP"/>
    <property type="match status" value="1"/>
</dbReference>
<evidence type="ECO:0000313" key="10">
    <source>
        <dbReference type="Proteomes" id="UP000035100"/>
    </source>
</evidence>